<dbReference type="VEuPathDB" id="MicrosporidiaDB:HERIO_2413"/>
<keyword evidence="2" id="KW-1185">Reference proteome</keyword>
<accession>A0A1X0Q715</accession>
<comment type="caution">
    <text evidence="1">The sequence shown here is derived from an EMBL/GenBank/DDBJ whole genome shotgun (WGS) entry which is preliminary data.</text>
</comment>
<name>A0A1X0Q715_9MICR</name>
<reference evidence="1 2" key="1">
    <citation type="journal article" date="2017" name="Environ. Microbiol.">
        <title>Decay of the glycolytic pathway and adaptation to intranuclear parasitism within Enterocytozoonidae microsporidia.</title>
        <authorList>
            <person name="Wiredu Boakye D."/>
            <person name="Jaroenlak P."/>
            <person name="Prachumwat A."/>
            <person name="Williams T.A."/>
            <person name="Bateman K.S."/>
            <person name="Itsathitphaisarn O."/>
            <person name="Sritunyalucksana K."/>
            <person name="Paszkiewicz K.H."/>
            <person name="Moore K.A."/>
            <person name="Stentiford G.D."/>
            <person name="Williams B.A."/>
        </authorList>
    </citation>
    <scope>NUCLEOTIDE SEQUENCE [LARGE SCALE GENOMIC DNA]</scope>
    <source>
        <strain evidence="1 2">GB1</strain>
    </source>
</reference>
<evidence type="ECO:0000313" key="2">
    <source>
        <dbReference type="Proteomes" id="UP000192356"/>
    </source>
</evidence>
<protein>
    <submittedName>
        <fullName evidence="1">Uncharacterized protein</fullName>
    </submittedName>
</protein>
<sequence>MVYVKRLKNERFNERFMTLTIKYSGKLLIILDCFSSKSVRNCEIIKENMDRLKYTKILKIYGLNKKIKYGIKLFIITIQ</sequence>
<dbReference type="AlphaFoldDB" id="A0A1X0Q715"/>
<proteinExistence type="predicted"/>
<gene>
    <name evidence="1" type="ORF">HERIO_2413</name>
</gene>
<dbReference type="Proteomes" id="UP000192356">
    <property type="component" value="Unassembled WGS sequence"/>
</dbReference>
<organism evidence="1 2">
    <name type="scientific">Hepatospora eriocheir</name>
    <dbReference type="NCBI Taxonomy" id="1081669"/>
    <lineage>
        <taxon>Eukaryota</taxon>
        <taxon>Fungi</taxon>
        <taxon>Fungi incertae sedis</taxon>
        <taxon>Microsporidia</taxon>
        <taxon>Hepatosporidae</taxon>
        <taxon>Hepatospora</taxon>
    </lineage>
</organism>
<dbReference type="EMBL" id="LVKB01000264">
    <property type="protein sequence ID" value="ORD95545.1"/>
    <property type="molecule type" value="Genomic_DNA"/>
</dbReference>
<evidence type="ECO:0000313" key="1">
    <source>
        <dbReference type="EMBL" id="ORD95545.1"/>
    </source>
</evidence>